<dbReference type="GO" id="GO:0005737">
    <property type="term" value="C:cytoplasm"/>
    <property type="evidence" value="ECO:0007669"/>
    <property type="project" value="TreeGrafter"/>
</dbReference>
<evidence type="ECO:0000313" key="3">
    <source>
        <dbReference type="Proteomes" id="UP000093737"/>
    </source>
</evidence>
<organism evidence="2 3">
    <name type="scientific">Rhizobium loti</name>
    <name type="common">Mesorhizobium loti</name>
    <dbReference type="NCBI Taxonomy" id="381"/>
    <lineage>
        <taxon>Bacteria</taxon>
        <taxon>Pseudomonadati</taxon>
        <taxon>Pseudomonadota</taxon>
        <taxon>Alphaproteobacteria</taxon>
        <taxon>Hyphomicrobiales</taxon>
        <taxon>Phyllobacteriaceae</taxon>
        <taxon>Mesorhizobium</taxon>
    </lineage>
</organism>
<dbReference type="GO" id="GO:0016491">
    <property type="term" value="F:oxidoreductase activity"/>
    <property type="evidence" value="ECO:0007669"/>
    <property type="project" value="UniProtKB-KW"/>
</dbReference>
<dbReference type="EMBL" id="LYTK01000021">
    <property type="protein sequence ID" value="OBQ60922.1"/>
    <property type="molecule type" value="Genomic_DNA"/>
</dbReference>
<reference evidence="2 3" key="1">
    <citation type="submission" date="2016-05" db="EMBL/GenBank/DDBJ databases">
        <authorList>
            <person name="Ramsay J.P."/>
        </authorList>
    </citation>
    <scope>NUCLEOTIDE SEQUENCE [LARGE SCALE GENOMIC DNA]</scope>
    <source>
        <strain evidence="2 3">NZP2042</strain>
    </source>
</reference>
<dbReference type="AlphaFoldDB" id="A0A6M7TZU9"/>
<protein>
    <submittedName>
        <fullName evidence="2">Uncharacterized protein</fullName>
    </submittedName>
</protein>
<comment type="caution">
    <text evidence="2">The sequence shown here is derived from an EMBL/GenBank/DDBJ whole genome shotgun (WGS) entry which is preliminary data.</text>
</comment>
<sequence>MSLASPIDSELQGVVWKRTLKEHVHRYPALSGTEEADLVVVGAGYCGLNIAIHAAKAGLSVALVEAGIVGNGASGRNGGYNVPQFPGAITPSAVQAMIGRKKGERLSALVLDGADAVFRQIEAYQINCSAVQNGWVQPAHSEASLGKVRRVFDEWKAWGADISWLSAADVADLVGASGYLGGWSNPSGGTVNPYGLAIGLGRAASQQGVRIFERSPVDGIDDTPQGAVVRCGPNRVRARRVIVATNAYTGDFLPEVQRSVVPVYLYHAATKPLSQKLRKEILHSGLCFTDLRKSGGFGRLDDDGRLISGGAVFAFGNKRAYGIAHARKRMRLLFPQLTAADVEFDDYWEGYCAVTDSYLPRMQRLGREVFSVVGFSTRGVNLAQNLGRVVGEFAAGKLALDDVPVEVAETRRDVPFWRIKARAARLVFPYYQAKDRLGLS</sequence>
<dbReference type="PANTHER" id="PTHR13847">
    <property type="entry name" value="SARCOSINE DEHYDROGENASE-RELATED"/>
    <property type="match status" value="1"/>
</dbReference>
<dbReference type="Gene3D" id="3.50.50.60">
    <property type="entry name" value="FAD/NAD(P)-binding domain"/>
    <property type="match status" value="1"/>
</dbReference>
<dbReference type="Gene3D" id="3.30.9.10">
    <property type="entry name" value="D-Amino Acid Oxidase, subunit A, domain 2"/>
    <property type="match status" value="1"/>
</dbReference>
<dbReference type="InterPro" id="IPR036188">
    <property type="entry name" value="FAD/NAD-bd_sf"/>
</dbReference>
<gene>
    <name evidence="2" type="ORF">A8145_23750</name>
</gene>
<dbReference type="SUPFAM" id="SSF51905">
    <property type="entry name" value="FAD/NAD(P)-binding domain"/>
    <property type="match status" value="1"/>
</dbReference>
<dbReference type="InterPro" id="IPR006076">
    <property type="entry name" value="FAD-dep_OxRdtase"/>
</dbReference>
<accession>A0A6M7TZU9</accession>
<evidence type="ECO:0000256" key="1">
    <source>
        <dbReference type="ARBA" id="ARBA00023002"/>
    </source>
</evidence>
<proteinExistence type="predicted"/>
<keyword evidence="1" id="KW-0560">Oxidoreductase</keyword>
<name>A0A6M7TZU9_RHILI</name>
<evidence type="ECO:0000313" key="2">
    <source>
        <dbReference type="EMBL" id="OBQ60922.1"/>
    </source>
</evidence>
<dbReference type="Proteomes" id="UP000093737">
    <property type="component" value="Unassembled WGS sequence"/>
</dbReference>
<dbReference type="PANTHER" id="PTHR13847:SF281">
    <property type="entry name" value="FAD DEPENDENT OXIDOREDUCTASE DOMAIN-CONTAINING PROTEIN"/>
    <property type="match status" value="1"/>
</dbReference>
<dbReference type="RefSeq" id="WP_056566125.1">
    <property type="nucleotide sequence ID" value="NZ_CP033334.1"/>
</dbReference>
<dbReference type="Pfam" id="PF01266">
    <property type="entry name" value="DAO"/>
    <property type="match status" value="1"/>
</dbReference>